<gene>
    <name evidence="1" type="ORF">IED13_01085</name>
</gene>
<dbReference type="AlphaFoldDB" id="A0A927HZF4"/>
<proteinExistence type="predicted"/>
<organism evidence="1 2">
    <name type="scientific">Bosea spartocytisi</name>
    <dbReference type="NCBI Taxonomy" id="2773451"/>
    <lineage>
        <taxon>Bacteria</taxon>
        <taxon>Pseudomonadati</taxon>
        <taxon>Pseudomonadota</taxon>
        <taxon>Alphaproteobacteria</taxon>
        <taxon>Hyphomicrobiales</taxon>
        <taxon>Boseaceae</taxon>
        <taxon>Bosea</taxon>
    </lineage>
</organism>
<name>A0A927HZF4_9HYPH</name>
<evidence type="ECO:0008006" key="3">
    <source>
        <dbReference type="Google" id="ProtNLM"/>
    </source>
</evidence>
<dbReference type="EMBL" id="JACXWY010000001">
    <property type="protein sequence ID" value="MBD3844273.1"/>
    <property type="molecule type" value="Genomic_DNA"/>
</dbReference>
<keyword evidence="2" id="KW-1185">Reference proteome</keyword>
<dbReference type="Proteomes" id="UP000619295">
    <property type="component" value="Unassembled WGS sequence"/>
</dbReference>
<evidence type="ECO:0000313" key="1">
    <source>
        <dbReference type="EMBL" id="MBD3844273.1"/>
    </source>
</evidence>
<protein>
    <recommendedName>
        <fullName evidence="3">Pectate lyase superfamily protein domain-containing protein</fullName>
    </recommendedName>
</protein>
<sequence>MADKLVLKQQSALKLRFQAGATGPAGTIAIGTVATGAAGSSVIITNTGTPENAVLNITIPRGDQGYKGWAPILAVVTDSARRVLQISDWAGGEGTKPAAGSYIGATGLVPDIASAVDIRGPQGVQGPPVSDGDKGDITVSSSGAVWTIDADAVTDAKVATPATPADGIDGNKIRYQDGIDSFARPLVVRDREWMWITDTDQITGNGTSDDTTGVNNAIQKACSAGKTLLIPDNIVIRLTSPVVNYNNLPLKIRGGSVELNEGMNFGGVNTRGPGSWFFLDHSGIGFHLSGRANAPPVVGNTFTIFKGIGTFRTQPTPGAGWAPAAHDYDFKFTQCSGDIDDLTLLNPTKGLLYESGRAGQLNIGKIRGQPLTEGLVVGDAYDVIRCADLHFWPFWANESNVLAYQRANATGIILNRCDGPMFERVFTFGYHRTIAIGQFPGSGPDRPAGTTYHGSFGTVYADLGGTGIYVDTAASAATFDVQRLIAAQDSSVTTNVPSVYISGSYARISIDHLMTDNVWGSPVIIDGANSELQIARAEPRVYNRGVGGFPAIVAAASGAIIQVDQVMPNWSGSGAPLVGEAGGGKVTGLRSVGVGTILNGSSAATIAHSLGITPRGVNFTLVGAGAQTAGSFIPRVAAMDATNFSVDVGVAVGANRDFCWEAFF</sequence>
<dbReference type="RefSeq" id="WP_191123090.1">
    <property type="nucleotide sequence ID" value="NZ_JACXWY010000001.1"/>
</dbReference>
<accession>A0A927HZF4</accession>
<reference evidence="1" key="1">
    <citation type="submission" date="2020-09" db="EMBL/GenBank/DDBJ databases">
        <title>Bosea spartocytisi sp. nov. a root nodule endophyte of Spartocytisus supranubius in the high mountain ecosystem fo the Teide National Park (Canary Islands, Spain).</title>
        <authorList>
            <person name="Pulido-Suarez L."/>
            <person name="Peix A."/>
            <person name="Igual J.M."/>
            <person name="Socas-Perez N."/>
            <person name="Velazquez E."/>
            <person name="Flores-Felix J.D."/>
            <person name="Leon-Barrios M."/>
        </authorList>
    </citation>
    <scope>NUCLEOTIDE SEQUENCE</scope>
    <source>
        <strain evidence="1">SSUT16</strain>
    </source>
</reference>
<evidence type="ECO:0000313" key="2">
    <source>
        <dbReference type="Proteomes" id="UP000619295"/>
    </source>
</evidence>
<comment type="caution">
    <text evidence="1">The sequence shown here is derived from an EMBL/GenBank/DDBJ whole genome shotgun (WGS) entry which is preliminary data.</text>
</comment>